<dbReference type="InterPro" id="IPR050341">
    <property type="entry name" value="PP1_catalytic_subunit"/>
</dbReference>
<dbReference type="GO" id="GO:0005737">
    <property type="term" value="C:cytoplasm"/>
    <property type="evidence" value="ECO:0007669"/>
    <property type="project" value="TreeGrafter"/>
</dbReference>
<evidence type="ECO:0000259" key="1">
    <source>
        <dbReference type="Pfam" id="PF00149"/>
    </source>
</evidence>
<accession>A0A2G9U720</accession>
<dbReference type="Proteomes" id="UP000230423">
    <property type="component" value="Unassembled WGS sequence"/>
</dbReference>
<keyword evidence="3" id="KW-1185">Reference proteome</keyword>
<evidence type="ECO:0000313" key="3">
    <source>
        <dbReference type="Proteomes" id="UP000230423"/>
    </source>
</evidence>
<dbReference type="InterPro" id="IPR029052">
    <property type="entry name" value="Metallo-depent_PP-like"/>
</dbReference>
<gene>
    <name evidence="2" type="ORF">TELCIR_12857</name>
</gene>
<dbReference type="PANTHER" id="PTHR11668">
    <property type="entry name" value="SERINE/THREONINE PROTEIN PHOSPHATASE"/>
    <property type="match status" value="1"/>
</dbReference>
<dbReference type="Pfam" id="PF00149">
    <property type="entry name" value="Metallophos"/>
    <property type="match status" value="1"/>
</dbReference>
<dbReference type="EMBL" id="KZ348987">
    <property type="protein sequence ID" value="PIO65472.1"/>
    <property type="molecule type" value="Genomic_DNA"/>
</dbReference>
<dbReference type="Gene3D" id="3.60.21.10">
    <property type="match status" value="1"/>
</dbReference>
<dbReference type="GO" id="GO:0004722">
    <property type="term" value="F:protein serine/threonine phosphatase activity"/>
    <property type="evidence" value="ECO:0007669"/>
    <property type="project" value="TreeGrafter"/>
</dbReference>
<name>A0A2G9U720_TELCI</name>
<reference evidence="2 3" key="1">
    <citation type="submission" date="2015-09" db="EMBL/GenBank/DDBJ databases">
        <title>Draft genome of the parasitic nematode Teladorsagia circumcincta isolate WARC Sus (inbred).</title>
        <authorList>
            <person name="Mitreva M."/>
        </authorList>
    </citation>
    <scope>NUCLEOTIDE SEQUENCE [LARGE SCALE GENOMIC DNA]</scope>
    <source>
        <strain evidence="2 3">S</strain>
    </source>
</reference>
<organism evidence="2 3">
    <name type="scientific">Teladorsagia circumcincta</name>
    <name type="common">Brown stomach worm</name>
    <name type="synonym">Ostertagia circumcincta</name>
    <dbReference type="NCBI Taxonomy" id="45464"/>
    <lineage>
        <taxon>Eukaryota</taxon>
        <taxon>Metazoa</taxon>
        <taxon>Ecdysozoa</taxon>
        <taxon>Nematoda</taxon>
        <taxon>Chromadorea</taxon>
        <taxon>Rhabditida</taxon>
        <taxon>Rhabditina</taxon>
        <taxon>Rhabditomorpha</taxon>
        <taxon>Strongyloidea</taxon>
        <taxon>Trichostrongylidae</taxon>
        <taxon>Teladorsagia</taxon>
    </lineage>
</organism>
<dbReference type="InterPro" id="IPR006186">
    <property type="entry name" value="Ser/Thr-sp_prot-phosphatase"/>
</dbReference>
<dbReference type="GO" id="GO:0005634">
    <property type="term" value="C:nucleus"/>
    <property type="evidence" value="ECO:0007669"/>
    <property type="project" value="TreeGrafter"/>
</dbReference>
<evidence type="ECO:0000313" key="2">
    <source>
        <dbReference type="EMBL" id="PIO65472.1"/>
    </source>
</evidence>
<dbReference type="SUPFAM" id="SSF56300">
    <property type="entry name" value="Metallo-dependent phosphatases"/>
    <property type="match status" value="1"/>
</dbReference>
<dbReference type="OrthoDB" id="1930084at2759"/>
<proteinExistence type="predicted"/>
<dbReference type="PANTHER" id="PTHR11668:SF285">
    <property type="entry name" value="SERINE_THREONINE-PROTEIN PHOSPHATASE-RELATED"/>
    <property type="match status" value="1"/>
</dbReference>
<protein>
    <recommendedName>
        <fullName evidence="1">Calcineurin-like phosphoesterase domain-containing protein</fullName>
    </recommendedName>
</protein>
<dbReference type="PRINTS" id="PR00114">
    <property type="entry name" value="STPHPHTASE"/>
</dbReference>
<sequence>MNECFFKAELKPRKHKTSMAKSSLEPQPATLEIDAPIVIFGDIHGQLRDLLRFFTIVGPPPQNKILFLGDYVDRCKKSFEIILPNLWCKCGGSRNKKLLRRGLAAAQYLCTFLVTFI</sequence>
<dbReference type="AlphaFoldDB" id="A0A2G9U720"/>
<feature type="domain" description="Calcineurin-like phosphoesterase" evidence="1">
    <location>
        <begin position="36"/>
        <end position="81"/>
    </location>
</feature>
<dbReference type="InterPro" id="IPR004843">
    <property type="entry name" value="Calcineurin-like_PHP"/>
</dbReference>